<dbReference type="InterPro" id="IPR014717">
    <property type="entry name" value="Transl_elong_EF1B/ribsomal_bS6"/>
</dbReference>
<comment type="similarity">
    <text evidence="1 3">Belongs to the bacterial ribosomal protein bS6 family.</text>
</comment>
<keyword evidence="3" id="KW-0694">RNA-binding</keyword>
<dbReference type="STRING" id="1798382.A3D77_02945"/>
<keyword evidence="3 4" id="KW-0689">Ribosomal protein</keyword>
<dbReference type="Pfam" id="PF01250">
    <property type="entry name" value="Ribosomal_S6"/>
    <property type="match status" value="1"/>
</dbReference>
<protein>
    <recommendedName>
        <fullName evidence="2 3">Small ribosomal subunit protein bS6</fullName>
    </recommendedName>
</protein>
<dbReference type="AlphaFoldDB" id="A0A1F5ZWF5"/>
<dbReference type="PANTHER" id="PTHR21011:SF1">
    <property type="entry name" value="SMALL RIBOSOMAL SUBUNIT PROTEIN BS6M"/>
    <property type="match status" value="1"/>
</dbReference>
<name>A0A1F5ZWF5_9BACT</name>
<dbReference type="PANTHER" id="PTHR21011">
    <property type="entry name" value="MITOCHONDRIAL 28S RIBOSOMAL PROTEIN S6"/>
    <property type="match status" value="1"/>
</dbReference>
<evidence type="ECO:0000313" key="5">
    <source>
        <dbReference type="Proteomes" id="UP000176923"/>
    </source>
</evidence>
<dbReference type="SUPFAM" id="SSF54995">
    <property type="entry name" value="Ribosomal protein S6"/>
    <property type="match status" value="1"/>
</dbReference>
<dbReference type="NCBIfam" id="TIGR00166">
    <property type="entry name" value="S6"/>
    <property type="match status" value="1"/>
</dbReference>
<dbReference type="InterPro" id="IPR000529">
    <property type="entry name" value="Ribosomal_bS6"/>
</dbReference>
<dbReference type="Gene3D" id="3.30.70.60">
    <property type="match status" value="1"/>
</dbReference>
<dbReference type="Proteomes" id="UP000176923">
    <property type="component" value="Unassembled WGS sequence"/>
</dbReference>
<gene>
    <name evidence="3" type="primary">rpsF</name>
    <name evidence="4" type="ORF">A3D77_02945</name>
</gene>
<dbReference type="HAMAP" id="MF_00360">
    <property type="entry name" value="Ribosomal_bS6"/>
    <property type="match status" value="1"/>
</dbReference>
<evidence type="ECO:0000256" key="1">
    <source>
        <dbReference type="ARBA" id="ARBA00009512"/>
    </source>
</evidence>
<dbReference type="GO" id="GO:0005737">
    <property type="term" value="C:cytoplasm"/>
    <property type="evidence" value="ECO:0007669"/>
    <property type="project" value="UniProtKB-ARBA"/>
</dbReference>
<reference evidence="4 5" key="1">
    <citation type="journal article" date="2016" name="Nat. Commun.">
        <title>Thousands of microbial genomes shed light on interconnected biogeochemical processes in an aquifer system.</title>
        <authorList>
            <person name="Anantharaman K."/>
            <person name="Brown C.T."/>
            <person name="Hug L.A."/>
            <person name="Sharon I."/>
            <person name="Castelle C.J."/>
            <person name="Probst A.J."/>
            <person name="Thomas B.C."/>
            <person name="Singh A."/>
            <person name="Wilkins M.J."/>
            <person name="Karaoz U."/>
            <person name="Brodie E.L."/>
            <person name="Williams K.H."/>
            <person name="Hubbard S.S."/>
            <person name="Banfield J.F."/>
        </authorList>
    </citation>
    <scope>NUCLEOTIDE SEQUENCE [LARGE SCALE GENOMIC DNA]</scope>
</reference>
<comment type="caution">
    <text evidence="4">The sequence shown here is derived from an EMBL/GenBank/DDBJ whole genome shotgun (WGS) entry which is preliminary data.</text>
</comment>
<evidence type="ECO:0000256" key="2">
    <source>
        <dbReference type="ARBA" id="ARBA00035294"/>
    </source>
</evidence>
<dbReference type="InterPro" id="IPR020814">
    <property type="entry name" value="Ribosomal_S6_plastid/chlpt"/>
</dbReference>
<dbReference type="GO" id="GO:0003735">
    <property type="term" value="F:structural constituent of ribosome"/>
    <property type="evidence" value="ECO:0007669"/>
    <property type="project" value="InterPro"/>
</dbReference>
<dbReference type="GO" id="GO:0006412">
    <property type="term" value="P:translation"/>
    <property type="evidence" value="ECO:0007669"/>
    <property type="project" value="UniProtKB-UniRule"/>
</dbReference>
<keyword evidence="3" id="KW-0699">rRNA-binding</keyword>
<proteinExistence type="inferred from homology"/>
<dbReference type="GO" id="GO:0005840">
    <property type="term" value="C:ribosome"/>
    <property type="evidence" value="ECO:0007669"/>
    <property type="project" value="UniProtKB-KW"/>
</dbReference>
<dbReference type="InterPro" id="IPR035980">
    <property type="entry name" value="Ribosomal_bS6_sf"/>
</dbReference>
<keyword evidence="3" id="KW-0687">Ribonucleoprotein</keyword>
<evidence type="ECO:0000256" key="3">
    <source>
        <dbReference type="HAMAP-Rule" id="MF_00360"/>
    </source>
</evidence>
<accession>A0A1F5ZWF5</accession>
<sequence length="94" mass="10637">MSQYEMMLIVPADLSDEASQKITGEVKKLIEKEGKLLDSKEWAKNKPLAYPISKHKAGSFWLMTFEAVQKSVPDISGKIKAVPEVVRYLIIKKD</sequence>
<organism evidence="4 5">
    <name type="scientific">Candidatus Gottesmanbacteria bacterium RIFCSPHIGHO2_02_FULL_39_11</name>
    <dbReference type="NCBI Taxonomy" id="1798382"/>
    <lineage>
        <taxon>Bacteria</taxon>
        <taxon>Candidatus Gottesmaniibacteriota</taxon>
    </lineage>
</organism>
<dbReference type="GO" id="GO:0070181">
    <property type="term" value="F:small ribosomal subunit rRNA binding"/>
    <property type="evidence" value="ECO:0007669"/>
    <property type="project" value="TreeGrafter"/>
</dbReference>
<dbReference type="GO" id="GO:1990904">
    <property type="term" value="C:ribonucleoprotein complex"/>
    <property type="evidence" value="ECO:0007669"/>
    <property type="project" value="UniProtKB-KW"/>
</dbReference>
<evidence type="ECO:0000313" key="4">
    <source>
        <dbReference type="EMBL" id="OGG16693.1"/>
    </source>
</evidence>
<dbReference type="EMBL" id="MFJL01000009">
    <property type="protein sequence ID" value="OGG16693.1"/>
    <property type="molecule type" value="Genomic_DNA"/>
</dbReference>
<dbReference type="CDD" id="cd00473">
    <property type="entry name" value="bS6"/>
    <property type="match status" value="1"/>
</dbReference>
<comment type="function">
    <text evidence="3">Binds together with bS18 to 16S ribosomal RNA.</text>
</comment>